<evidence type="ECO:0000256" key="3">
    <source>
        <dbReference type="ARBA" id="ARBA00022692"/>
    </source>
</evidence>
<reference evidence="8" key="2">
    <citation type="submission" date="2020-09" db="EMBL/GenBank/DDBJ databases">
        <authorList>
            <person name="Sun Q."/>
            <person name="Ohkuma M."/>
        </authorList>
    </citation>
    <scope>NUCLEOTIDE SEQUENCE</scope>
    <source>
        <strain evidence="8">JCM 31311</strain>
    </source>
</reference>
<accession>A0A918CQV4</accession>
<feature type="transmembrane region" description="Helical" evidence="7">
    <location>
        <begin position="55"/>
        <end position="76"/>
    </location>
</feature>
<keyword evidence="4 7" id="KW-1133">Transmembrane helix</keyword>
<dbReference type="InterPro" id="IPR017039">
    <property type="entry name" value="Virul_fac_BrkB"/>
</dbReference>
<feature type="transmembrane region" description="Helical" evidence="7">
    <location>
        <begin position="269"/>
        <end position="289"/>
    </location>
</feature>
<evidence type="ECO:0000256" key="1">
    <source>
        <dbReference type="ARBA" id="ARBA00004651"/>
    </source>
</evidence>
<organism evidence="8 9">
    <name type="scientific">Deinococcus ruber</name>
    <dbReference type="NCBI Taxonomy" id="1848197"/>
    <lineage>
        <taxon>Bacteria</taxon>
        <taxon>Thermotogati</taxon>
        <taxon>Deinococcota</taxon>
        <taxon>Deinococci</taxon>
        <taxon>Deinococcales</taxon>
        <taxon>Deinococcaceae</taxon>
        <taxon>Deinococcus</taxon>
    </lineage>
</organism>
<keyword evidence="2" id="KW-1003">Cell membrane</keyword>
<reference evidence="8" key="1">
    <citation type="journal article" date="2014" name="Int. J. Syst. Evol. Microbiol.">
        <title>Complete genome sequence of Corynebacterium casei LMG S-19264T (=DSM 44701T), isolated from a smear-ripened cheese.</title>
        <authorList>
            <consortium name="US DOE Joint Genome Institute (JGI-PGF)"/>
            <person name="Walter F."/>
            <person name="Albersmeier A."/>
            <person name="Kalinowski J."/>
            <person name="Ruckert C."/>
        </authorList>
    </citation>
    <scope>NUCLEOTIDE SEQUENCE</scope>
    <source>
        <strain evidence="8">JCM 31311</strain>
    </source>
</reference>
<evidence type="ECO:0000256" key="7">
    <source>
        <dbReference type="SAM" id="Phobius"/>
    </source>
</evidence>
<evidence type="ECO:0000256" key="6">
    <source>
        <dbReference type="SAM" id="MobiDB-lite"/>
    </source>
</evidence>
<evidence type="ECO:0000256" key="2">
    <source>
        <dbReference type="ARBA" id="ARBA00022475"/>
    </source>
</evidence>
<evidence type="ECO:0000313" key="8">
    <source>
        <dbReference type="EMBL" id="GGR34318.1"/>
    </source>
</evidence>
<sequence length="437" mass="47074">MAALCPALTTLERMSAPATPLHRASRLVQLYTLIRDAALAFSQDNAPRLAAALSYYAFSAIAPLLFLITVVAGYFLGQTHVQEQLLQALSSGVGENVATFIKTLLPKVSSGLTWASLVGAVTVFLTATGLFIQLQSSLNALWGADPPPKQNLWTMIRTRLVSFALVLVIGGLIIAFLVVNTYLSAIAERIGETIGFGAFFVRLGTFVLSSLLFTPIFAFIYKFLPDVKLQWREVWVGAGVTAVLFTVGQILIGLYFARIASNNPYGAAAALFLMLLWIYYSSMIIFFGAEITWVYSQQYGTHAGGANNPDKKAAVAEQGGAIDPTVSTKEAQAIAQTPADKLTPAQRRSQQQALSEQGQGASQDAAPDRVPAAKRSLRDRLQSRFRRTPALPPTPRAPDAPPELPSIGAAVQNAVIALLAVPSVMVLTVVRMFFSRK</sequence>
<feature type="compositionally biased region" description="Polar residues" evidence="6">
    <location>
        <begin position="346"/>
        <end position="362"/>
    </location>
</feature>
<feature type="compositionally biased region" description="Pro residues" evidence="6">
    <location>
        <begin position="390"/>
        <end position="404"/>
    </location>
</feature>
<dbReference type="EMBL" id="BMQL01000063">
    <property type="protein sequence ID" value="GGR34318.1"/>
    <property type="molecule type" value="Genomic_DNA"/>
</dbReference>
<feature type="transmembrane region" description="Helical" evidence="7">
    <location>
        <begin position="235"/>
        <end position="257"/>
    </location>
</feature>
<proteinExistence type="predicted"/>
<evidence type="ECO:0000256" key="5">
    <source>
        <dbReference type="ARBA" id="ARBA00023136"/>
    </source>
</evidence>
<dbReference type="Proteomes" id="UP000603865">
    <property type="component" value="Unassembled WGS sequence"/>
</dbReference>
<keyword evidence="3 7" id="KW-0812">Transmembrane</keyword>
<feature type="transmembrane region" description="Helical" evidence="7">
    <location>
        <begin position="414"/>
        <end position="434"/>
    </location>
</feature>
<dbReference type="PANTHER" id="PTHR30213">
    <property type="entry name" value="INNER MEMBRANE PROTEIN YHJD"/>
    <property type="match status" value="1"/>
</dbReference>
<name>A0A918CQV4_9DEIO</name>
<feature type="region of interest" description="Disordered" evidence="6">
    <location>
        <begin position="337"/>
        <end position="404"/>
    </location>
</feature>
<keyword evidence="5 7" id="KW-0472">Membrane</keyword>
<evidence type="ECO:0000256" key="4">
    <source>
        <dbReference type="ARBA" id="ARBA00022989"/>
    </source>
</evidence>
<gene>
    <name evidence="8" type="ORF">GCM10008957_50570</name>
</gene>
<dbReference type="PANTHER" id="PTHR30213:SF1">
    <property type="entry name" value="INNER MEMBRANE PROTEIN YHJD"/>
    <property type="match status" value="1"/>
</dbReference>
<feature type="transmembrane region" description="Helical" evidence="7">
    <location>
        <begin position="112"/>
        <end position="132"/>
    </location>
</feature>
<dbReference type="GO" id="GO:0005886">
    <property type="term" value="C:plasma membrane"/>
    <property type="evidence" value="ECO:0007669"/>
    <property type="project" value="UniProtKB-SubCell"/>
</dbReference>
<dbReference type="AlphaFoldDB" id="A0A918CQV4"/>
<keyword evidence="9" id="KW-1185">Reference proteome</keyword>
<protein>
    <submittedName>
        <fullName evidence="8">Uncharacterized protein</fullName>
    </submittedName>
</protein>
<feature type="transmembrane region" description="Helical" evidence="7">
    <location>
        <begin position="199"/>
        <end position="223"/>
    </location>
</feature>
<evidence type="ECO:0000313" key="9">
    <source>
        <dbReference type="Proteomes" id="UP000603865"/>
    </source>
</evidence>
<comment type="caution">
    <text evidence="8">The sequence shown here is derived from an EMBL/GenBank/DDBJ whole genome shotgun (WGS) entry which is preliminary data.</text>
</comment>
<dbReference type="Pfam" id="PF03631">
    <property type="entry name" value="Virul_fac_BrkB"/>
    <property type="match status" value="1"/>
</dbReference>
<feature type="transmembrane region" description="Helical" evidence="7">
    <location>
        <begin position="160"/>
        <end position="187"/>
    </location>
</feature>
<comment type="subcellular location">
    <subcellularLocation>
        <location evidence="1">Cell membrane</location>
        <topology evidence="1">Multi-pass membrane protein</topology>
    </subcellularLocation>
</comment>